<accession>A0ABT1P170</accession>
<evidence type="ECO:0000256" key="7">
    <source>
        <dbReference type="ARBA" id="ARBA00022840"/>
    </source>
</evidence>
<evidence type="ECO:0000313" key="17">
    <source>
        <dbReference type="Proteomes" id="UP001205566"/>
    </source>
</evidence>
<evidence type="ECO:0000259" key="15">
    <source>
        <dbReference type="PROSITE" id="PS51193"/>
    </source>
</evidence>
<protein>
    <submittedName>
        <fullName evidence="16">ATP-dependent DNA helicase</fullName>
    </submittedName>
</protein>
<name>A0ABT1P170_9GAMM</name>
<proteinExistence type="inferred from homology"/>
<evidence type="ECO:0000313" key="16">
    <source>
        <dbReference type="EMBL" id="MCQ3829855.1"/>
    </source>
</evidence>
<keyword evidence="8" id="KW-0408">Iron</keyword>
<feature type="region of interest" description="Disordered" evidence="14">
    <location>
        <begin position="32"/>
        <end position="54"/>
    </location>
</feature>
<dbReference type="SUPFAM" id="SSF52540">
    <property type="entry name" value="P-loop containing nucleoside triphosphate hydrolases"/>
    <property type="match status" value="2"/>
</dbReference>
<evidence type="ECO:0000256" key="4">
    <source>
        <dbReference type="ARBA" id="ARBA00022763"/>
    </source>
</evidence>
<dbReference type="InterPro" id="IPR042493">
    <property type="entry name" value="XPD_DNA_FeS"/>
</dbReference>
<evidence type="ECO:0000256" key="3">
    <source>
        <dbReference type="ARBA" id="ARBA00022741"/>
    </source>
</evidence>
<keyword evidence="10" id="KW-0238">DNA-binding</keyword>
<feature type="domain" description="Helicase ATP-binding" evidence="15">
    <location>
        <begin position="191"/>
        <end position="446"/>
    </location>
</feature>
<keyword evidence="2" id="KW-0479">Metal-binding</keyword>
<feature type="region of interest" description="Disordered" evidence="14">
    <location>
        <begin position="443"/>
        <end position="464"/>
    </location>
</feature>
<comment type="similarity">
    <text evidence="13">Belongs to the helicase family. DinG subfamily.</text>
</comment>
<evidence type="ECO:0000256" key="10">
    <source>
        <dbReference type="ARBA" id="ARBA00023125"/>
    </source>
</evidence>
<keyword evidence="1" id="KW-0004">4Fe-4S</keyword>
<dbReference type="Gene3D" id="1.10.30.20">
    <property type="entry name" value="Bacterial XPD DNA helicase, FeS cluster domain"/>
    <property type="match status" value="1"/>
</dbReference>
<dbReference type="Gene3D" id="3.40.50.300">
    <property type="entry name" value="P-loop containing nucleotide triphosphate hydrolases"/>
    <property type="match status" value="2"/>
</dbReference>
<dbReference type="Pfam" id="PF13307">
    <property type="entry name" value="Helicase_C_2"/>
    <property type="match status" value="1"/>
</dbReference>
<dbReference type="InterPro" id="IPR011604">
    <property type="entry name" value="PDDEXK-like_dom_sf"/>
</dbReference>
<dbReference type="InterPro" id="IPR045028">
    <property type="entry name" value="DinG/Rad3-like"/>
</dbReference>
<dbReference type="InterPro" id="IPR010614">
    <property type="entry name" value="RAD3-like_helicase_DEAD"/>
</dbReference>
<dbReference type="PROSITE" id="PS51193">
    <property type="entry name" value="HELICASE_ATP_BIND_2"/>
    <property type="match status" value="1"/>
</dbReference>
<dbReference type="Gene3D" id="1.10.275.40">
    <property type="match status" value="1"/>
</dbReference>
<evidence type="ECO:0000256" key="5">
    <source>
        <dbReference type="ARBA" id="ARBA00022801"/>
    </source>
</evidence>
<dbReference type="InterPro" id="IPR006554">
    <property type="entry name" value="Helicase-like_DEXD_c2"/>
</dbReference>
<dbReference type="Gene3D" id="3.90.320.10">
    <property type="match status" value="1"/>
</dbReference>
<dbReference type="Proteomes" id="UP001205566">
    <property type="component" value="Unassembled WGS sequence"/>
</dbReference>
<evidence type="ECO:0000256" key="14">
    <source>
        <dbReference type="SAM" id="MobiDB-lite"/>
    </source>
</evidence>
<keyword evidence="9" id="KW-0411">Iron-sulfur</keyword>
<evidence type="ECO:0000256" key="13">
    <source>
        <dbReference type="ARBA" id="ARBA00038058"/>
    </source>
</evidence>
<dbReference type="PANTHER" id="PTHR11472">
    <property type="entry name" value="DNA REPAIR DEAD HELICASE RAD3/XP-D SUBFAMILY MEMBER"/>
    <property type="match status" value="1"/>
</dbReference>
<feature type="compositionally biased region" description="Basic residues" evidence="14">
    <location>
        <begin position="42"/>
        <end position="51"/>
    </location>
</feature>
<organism evidence="16 17">
    <name type="scientific">Microbulbifer elongatus</name>
    <dbReference type="NCBI Taxonomy" id="86173"/>
    <lineage>
        <taxon>Bacteria</taxon>
        <taxon>Pseudomonadati</taxon>
        <taxon>Pseudomonadota</taxon>
        <taxon>Gammaproteobacteria</taxon>
        <taxon>Cellvibrionales</taxon>
        <taxon>Microbulbiferaceae</taxon>
        <taxon>Microbulbifer</taxon>
    </lineage>
</organism>
<sequence length="812" mass="91880">MAALSAEKIQISVGELVDFACRSGDLVSTLSGGPTAQEGIRAHQKLQKKRPAGSEAEYPLQVEMELDGESVVLNGRVDILHPQADLHRPPQLDEIKTTYVPPQKLPDLNRALHWAQLKIYGFCYGLQQQFSDDTPVALQMLWHNLKEKKTYPELQEFSWGELETFSRGALTQYLQWHRRWQAHRQAVCASAKTLEFPFPRYRDGQRALAVAAYRCLRDGGELVAEAPTGIGKTISTLFPAIKAMGETGLDQLVYLTAKNSGRQVVRETAGRLHQQGLKLSVLELQARDKTCACSLGLCSRDENDICPRTKGFYDRLPEARQALLAQPLLTPEVIAQEADRFQLCPFELSLQMLPWADLVVCDFNYVFDPLVQMHNLRDNRRRRALLIDEAHNLGDRARGMFSATLTRSDIRRAAAECKGSHPSLRRAIQSLVRALDKWVIEQRQSRTSQSRPTEPAPAKSELWINQRDDQVPATVNTAIQKVLTVANQLWEAAQPPPDAIADWLKNLFRFQAIEQLAGEEHRYITRAQRSSNPESRWQEQELEILCLNAAEYLLQAYRLFHSVIVFSATLRPAHFVYRQLGLPADAPYLQLPSPFQPEQLGLLVCPYVDTRYRARQGATNILVDMIGRTRRSRPGNYLVFFPSYRFLQDVATAFSERFPDVALIQQEAGSSELERDYFLAHFQPGRETLGFAIMGGIFGEGIDYVGDQLVGTIVVGTGLPQVNEEQELLRSASAARGENGFDIAYRYPGLTRVLQTAGRVIRSERDRGVVILADYRFADPFYRHLYPQHWHPRICDNGEALSAALDQFWETP</sequence>
<evidence type="ECO:0000256" key="8">
    <source>
        <dbReference type="ARBA" id="ARBA00023004"/>
    </source>
</evidence>
<dbReference type="PANTHER" id="PTHR11472:SF34">
    <property type="entry name" value="REGULATOR OF TELOMERE ELONGATION HELICASE 1"/>
    <property type="match status" value="1"/>
</dbReference>
<keyword evidence="3" id="KW-0547">Nucleotide-binding</keyword>
<gene>
    <name evidence="16" type="ORF">HXX02_10405</name>
</gene>
<evidence type="ECO:0000256" key="1">
    <source>
        <dbReference type="ARBA" id="ARBA00022485"/>
    </source>
</evidence>
<evidence type="ECO:0000256" key="12">
    <source>
        <dbReference type="ARBA" id="ARBA00023235"/>
    </source>
</evidence>
<keyword evidence="12" id="KW-0413">Isomerase</keyword>
<evidence type="ECO:0000256" key="11">
    <source>
        <dbReference type="ARBA" id="ARBA00023204"/>
    </source>
</evidence>
<reference evidence="16" key="1">
    <citation type="thesis" date="2020" institute="Technische Universitat Dresden" country="Dresden, Germany">
        <title>The Agarolytic System of Microbulbifer elongatus PORT2, Isolated from Batu Karas, Pangandaran West Java Indonesia.</title>
        <authorList>
            <person name="Anggraeni S.R."/>
        </authorList>
    </citation>
    <scope>NUCLEOTIDE SEQUENCE</scope>
    <source>
        <strain evidence="16">PORT2</strain>
    </source>
</reference>
<evidence type="ECO:0000256" key="9">
    <source>
        <dbReference type="ARBA" id="ARBA00023014"/>
    </source>
</evidence>
<dbReference type="InterPro" id="IPR027417">
    <property type="entry name" value="P-loop_NTPase"/>
</dbReference>
<dbReference type="Pfam" id="PF12705">
    <property type="entry name" value="PDDEXK_1"/>
    <property type="match status" value="1"/>
</dbReference>
<dbReference type="GO" id="GO:0004386">
    <property type="term" value="F:helicase activity"/>
    <property type="evidence" value="ECO:0007669"/>
    <property type="project" value="UniProtKB-KW"/>
</dbReference>
<evidence type="ECO:0000256" key="2">
    <source>
        <dbReference type="ARBA" id="ARBA00022723"/>
    </source>
</evidence>
<keyword evidence="4" id="KW-0227">DNA damage</keyword>
<dbReference type="SMART" id="SM00488">
    <property type="entry name" value="DEXDc2"/>
    <property type="match status" value="1"/>
</dbReference>
<dbReference type="Pfam" id="PF06733">
    <property type="entry name" value="DEAD_2"/>
    <property type="match status" value="1"/>
</dbReference>
<comment type="caution">
    <text evidence="16">The sequence shown here is derived from an EMBL/GenBank/DDBJ whole genome shotgun (WGS) entry which is preliminary data.</text>
</comment>
<keyword evidence="7" id="KW-0067">ATP-binding</keyword>
<keyword evidence="11" id="KW-0234">DNA repair</keyword>
<dbReference type="SMART" id="SM00491">
    <property type="entry name" value="HELICc2"/>
    <property type="match status" value="1"/>
</dbReference>
<evidence type="ECO:0000256" key="6">
    <source>
        <dbReference type="ARBA" id="ARBA00022806"/>
    </source>
</evidence>
<keyword evidence="5" id="KW-0378">Hydrolase</keyword>
<keyword evidence="17" id="KW-1185">Reference proteome</keyword>
<dbReference type="InterPro" id="IPR038726">
    <property type="entry name" value="PDDEXK_AddAB-type"/>
</dbReference>
<dbReference type="InterPro" id="IPR006555">
    <property type="entry name" value="ATP-dep_Helicase_C"/>
</dbReference>
<dbReference type="EMBL" id="JACASI010000030">
    <property type="protein sequence ID" value="MCQ3829855.1"/>
    <property type="molecule type" value="Genomic_DNA"/>
</dbReference>
<dbReference type="InterPro" id="IPR014013">
    <property type="entry name" value="Helic_SF1/SF2_ATP-bd_DinG/Rad3"/>
</dbReference>
<keyword evidence="6 16" id="KW-0347">Helicase</keyword>